<accession>A0A8H3YTQ7</accession>
<dbReference type="SMART" id="SM00220">
    <property type="entry name" value="S_TKc"/>
    <property type="match status" value="1"/>
</dbReference>
<dbReference type="EMBL" id="WNWQ01000615">
    <property type="protein sequence ID" value="KAE9965384.1"/>
    <property type="molecule type" value="Genomic_DNA"/>
</dbReference>
<feature type="compositionally biased region" description="Acidic residues" evidence="1">
    <location>
        <begin position="687"/>
        <end position="704"/>
    </location>
</feature>
<evidence type="ECO:0000313" key="6">
    <source>
        <dbReference type="Proteomes" id="UP000447873"/>
    </source>
</evidence>
<dbReference type="EMBL" id="WNWR01000697">
    <property type="protein sequence ID" value="KAE9970995.1"/>
    <property type="molecule type" value="Genomic_DNA"/>
</dbReference>
<dbReference type="EMBL" id="WNWS01000250">
    <property type="protein sequence ID" value="KAE9973149.1"/>
    <property type="molecule type" value="Genomic_DNA"/>
</dbReference>
<dbReference type="PROSITE" id="PS50011">
    <property type="entry name" value="PROTEIN_KINASE_DOM"/>
    <property type="match status" value="1"/>
</dbReference>
<dbReference type="SUPFAM" id="SSF56112">
    <property type="entry name" value="Protein kinase-like (PK-like)"/>
    <property type="match status" value="1"/>
</dbReference>
<name>A0A8H3YTQ7_VENIN</name>
<feature type="region of interest" description="Disordered" evidence="1">
    <location>
        <begin position="396"/>
        <end position="430"/>
    </location>
</feature>
<dbReference type="InterPro" id="IPR053083">
    <property type="entry name" value="TF_kinase-domain_protein"/>
</dbReference>
<feature type="compositionally biased region" description="Acidic residues" evidence="1">
    <location>
        <begin position="408"/>
        <end position="417"/>
    </location>
</feature>
<feature type="domain" description="Protein kinase" evidence="2">
    <location>
        <begin position="268"/>
        <end position="661"/>
    </location>
</feature>
<dbReference type="GO" id="GO:0005524">
    <property type="term" value="F:ATP binding"/>
    <property type="evidence" value="ECO:0007669"/>
    <property type="project" value="InterPro"/>
</dbReference>
<evidence type="ECO:0000259" key="2">
    <source>
        <dbReference type="PROSITE" id="PS50011"/>
    </source>
</evidence>
<dbReference type="GO" id="GO:0004672">
    <property type="term" value="F:protein kinase activity"/>
    <property type="evidence" value="ECO:0007669"/>
    <property type="project" value="InterPro"/>
</dbReference>
<dbReference type="Proteomes" id="UP000490939">
    <property type="component" value="Unassembled WGS sequence"/>
</dbReference>
<protein>
    <recommendedName>
        <fullName evidence="2">Protein kinase domain-containing protein</fullName>
    </recommendedName>
</protein>
<evidence type="ECO:0000313" key="7">
    <source>
        <dbReference type="Proteomes" id="UP000490939"/>
    </source>
</evidence>
<evidence type="ECO:0000313" key="3">
    <source>
        <dbReference type="EMBL" id="KAE9965384.1"/>
    </source>
</evidence>
<feature type="region of interest" description="Disordered" evidence="1">
    <location>
        <begin position="677"/>
        <end position="721"/>
    </location>
</feature>
<dbReference type="InterPro" id="IPR011009">
    <property type="entry name" value="Kinase-like_dom_sf"/>
</dbReference>
<sequence length="721" mass="81624">MAAAPNITFPNRATPGWERYRDAHWEWYQQNHVGPAPTNRKKFWKDIIRPDWDATHAGSNARAEIRAIYNHPNYVPHIAQNPPIAVQPALLANGWSWPPEIPFPPGAIRPNWLQLPNDQALLAAQPTAVQQAVANFARAGANAVAAVAPASHLTSAQILNTMVHSERLAAIRVVSLETQRACQAANSRLEIYRQRDARRRIAFPGLELREAGDDLVPEIRCRSGLRSIARDEPARFGMSPTEDYPGFDTPTGPWTCPGSTDPTSTAQWIPKRELGTGVTAQAILWLKIDEDRVIDRIVTKDIDFGSDWTRRTHWAEDDRITPMEAAVHAAINSEQSQFVVGFRGYRIHRGMQVVRIATEFAYMGDLTDLLPKFRYDHKARDADTWKPAVVQTAPNDVPSAVKPISMFDDSDEDEPSDLPEHDQGKTQKETQTPLPEHFVWLLFQALVEATIHMHRANAIHLDLHAGNIFLAKDYDEVMGGFKIKPLIADFGHALQVRPDRFNNPEDFKLPGKPQTWAPEQIITYPRLVEPPVGAPAIGKHTSVFHLGVLIHFIVNGGVEPAWSDIGHDLKYRANERPAFDPDSIYKYRDKLYHGDAGPEILTEDRYLDQVLLYCHNEENGGGPYYRERLAPFLPLIKQCLSFEPTNRIELDNLLVVIRREIARFADEEVDGTLIRGRLPKRRPSEAFSEDSEVEDEDDQEEDEDPARAQRRPTRRRRRVAP</sequence>
<dbReference type="AlphaFoldDB" id="A0A8H3YTQ7"/>
<reference evidence="5 6" key="1">
    <citation type="submission" date="2018-12" db="EMBL/GenBank/DDBJ databases">
        <title>Venturia inaequalis Genome Resource.</title>
        <authorList>
            <person name="Lichtner F.J."/>
        </authorList>
    </citation>
    <scope>NUCLEOTIDE SEQUENCE [LARGE SCALE GENOMIC DNA]</scope>
    <source>
        <strain evidence="5 6">120213</strain>
        <strain evidence="3">Bline_iso_100314</strain>
        <strain evidence="4 7">DMI_063113</strain>
    </source>
</reference>
<dbReference type="InterPro" id="IPR000719">
    <property type="entry name" value="Prot_kinase_dom"/>
</dbReference>
<feature type="compositionally biased region" description="Basic residues" evidence="1">
    <location>
        <begin position="708"/>
        <end position="721"/>
    </location>
</feature>
<evidence type="ECO:0000313" key="4">
    <source>
        <dbReference type="EMBL" id="KAE9970995.1"/>
    </source>
</evidence>
<proteinExistence type="predicted"/>
<organism evidence="5 6">
    <name type="scientific">Venturia inaequalis</name>
    <name type="common">Apple scab fungus</name>
    <dbReference type="NCBI Taxonomy" id="5025"/>
    <lineage>
        <taxon>Eukaryota</taxon>
        <taxon>Fungi</taxon>
        <taxon>Dikarya</taxon>
        <taxon>Ascomycota</taxon>
        <taxon>Pezizomycotina</taxon>
        <taxon>Dothideomycetes</taxon>
        <taxon>Pleosporomycetidae</taxon>
        <taxon>Venturiales</taxon>
        <taxon>Venturiaceae</taxon>
        <taxon>Venturia</taxon>
    </lineage>
</organism>
<gene>
    <name evidence="3" type="ORF">BLS_007683</name>
    <name evidence="4" type="ORF">EG327_010024</name>
    <name evidence="5" type="ORF">EG328_004602</name>
</gene>
<comment type="caution">
    <text evidence="5">The sequence shown here is derived from an EMBL/GenBank/DDBJ whole genome shotgun (WGS) entry which is preliminary data.</text>
</comment>
<feature type="compositionally biased region" description="Basic and acidic residues" evidence="1">
    <location>
        <begin position="418"/>
        <end position="428"/>
    </location>
</feature>
<evidence type="ECO:0000256" key="1">
    <source>
        <dbReference type="SAM" id="MobiDB-lite"/>
    </source>
</evidence>
<dbReference type="Proteomes" id="UP000447873">
    <property type="component" value="Unassembled WGS sequence"/>
</dbReference>
<evidence type="ECO:0000313" key="5">
    <source>
        <dbReference type="EMBL" id="KAE9973149.1"/>
    </source>
</evidence>
<keyword evidence="7" id="KW-1185">Reference proteome</keyword>
<dbReference type="Gene3D" id="1.10.510.10">
    <property type="entry name" value="Transferase(Phosphotransferase) domain 1"/>
    <property type="match status" value="1"/>
</dbReference>
<dbReference type="Proteomes" id="UP000433883">
    <property type="component" value="Unassembled WGS sequence"/>
</dbReference>
<dbReference type="OrthoDB" id="3673723at2759"/>
<dbReference type="PANTHER" id="PTHR44305">
    <property type="entry name" value="SI:DKEY-192D15.2-RELATED"/>
    <property type="match status" value="1"/>
</dbReference>